<evidence type="ECO:0000256" key="1">
    <source>
        <dbReference type="ARBA" id="ARBA00004370"/>
    </source>
</evidence>
<dbReference type="PROSITE" id="PS50885">
    <property type="entry name" value="HAMP"/>
    <property type="match status" value="1"/>
</dbReference>
<evidence type="ECO:0000313" key="10">
    <source>
        <dbReference type="Proteomes" id="UP000283709"/>
    </source>
</evidence>
<comment type="similarity">
    <text evidence="3">Belongs to the methyl-accepting chemotaxis (MCP) protein family.</text>
</comment>
<evidence type="ECO:0000259" key="7">
    <source>
        <dbReference type="PROSITE" id="PS50111"/>
    </source>
</evidence>
<feature type="transmembrane region" description="Helical" evidence="6">
    <location>
        <begin position="186"/>
        <end position="210"/>
    </location>
</feature>
<evidence type="ECO:0000259" key="8">
    <source>
        <dbReference type="PROSITE" id="PS50885"/>
    </source>
</evidence>
<evidence type="ECO:0000256" key="2">
    <source>
        <dbReference type="ARBA" id="ARBA00022481"/>
    </source>
</evidence>
<evidence type="ECO:0000256" key="3">
    <source>
        <dbReference type="ARBA" id="ARBA00029447"/>
    </source>
</evidence>
<dbReference type="PROSITE" id="PS50111">
    <property type="entry name" value="CHEMOTAXIS_TRANSDUC_2"/>
    <property type="match status" value="1"/>
</dbReference>
<dbReference type="GO" id="GO:0006935">
    <property type="term" value="P:chemotaxis"/>
    <property type="evidence" value="ECO:0007669"/>
    <property type="project" value="InterPro"/>
</dbReference>
<keyword evidence="6" id="KW-1133">Transmembrane helix</keyword>
<dbReference type="GO" id="GO:0004888">
    <property type="term" value="F:transmembrane signaling receptor activity"/>
    <property type="evidence" value="ECO:0007669"/>
    <property type="project" value="InterPro"/>
</dbReference>
<comment type="subcellular location">
    <subcellularLocation>
        <location evidence="1">Membrane</location>
    </subcellularLocation>
</comment>
<dbReference type="PRINTS" id="PR00260">
    <property type="entry name" value="CHEMTRNSDUCR"/>
</dbReference>
<dbReference type="GO" id="GO:0005886">
    <property type="term" value="C:plasma membrane"/>
    <property type="evidence" value="ECO:0007669"/>
    <property type="project" value="TreeGrafter"/>
</dbReference>
<keyword evidence="2" id="KW-0488">Methylation</keyword>
<reference evidence="9 10" key="1">
    <citation type="submission" date="2016-07" db="EMBL/GenBank/DDBJ databases">
        <title>Genome analysis of Burkholderia fungorum ES3-20.</title>
        <authorList>
            <person name="Xu D."/>
            <person name="Yao R."/>
            <person name="Zheng S."/>
        </authorList>
    </citation>
    <scope>NUCLEOTIDE SEQUENCE [LARGE SCALE GENOMIC DNA]</scope>
    <source>
        <strain evidence="9 10">ES3-20</strain>
    </source>
</reference>
<dbReference type="PANTHER" id="PTHR43531:SF14">
    <property type="entry name" value="METHYL-ACCEPTING CHEMOTAXIS PROTEIN I-RELATED"/>
    <property type="match status" value="1"/>
</dbReference>
<evidence type="ECO:0000313" key="9">
    <source>
        <dbReference type="EMBL" id="RKF32946.1"/>
    </source>
</evidence>
<dbReference type="CDD" id="cd06225">
    <property type="entry name" value="HAMP"/>
    <property type="match status" value="1"/>
</dbReference>
<dbReference type="FunFam" id="1.10.287.950:FF:000001">
    <property type="entry name" value="Methyl-accepting chemotaxis sensory transducer"/>
    <property type="match status" value="1"/>
</dbReference>
<proteinExistence type="inferred from homology"/>
<dbReference type="RefSeq" id="WP_120348753.1">
    <property type="nucleotide sequence ID" value="NZ_MCAS01000061.1"/>
</dbReference>
<dbReference type="InterPro" id="IPR004089">
    <property type="entry name" value="MCPsignal_dom"/>
</dbReference>
<gene>
    <name evidence="9" type="ORF">BCY88_38695</name>
</gene>
<accession>A0A3R7E0V7</accession>
<dbReference type="SMART" id="SM00283">
    <property type="entry name" value="MA"/>
    <property type="match status" value="1"/>
</dbReference>
<dbReference type="PANTHER" id="PTHR43531">
    <property type="entry name" value="PROTEIN ICFG"/>
    <property type="match status" value="1"/>
</dbReference>
<evidence type="ECO:0000256" key="5">
    <source>
        <dbReference type="SAM" id="MobiDB-lite"/>
    </source>
</evidence>
<keyword evidence="6" id="KW-0812">Transmembrane</keyword>
<feature type="domain" description="HAMP" evidence="8">
    <location>
        <begin position="211"/>
        <end position="264"/>
    </location>
</feature>
<sequence length="573" mass="60627">MTISKRLFLSFGVLALALCMTGAAAIILLLQSMTRFEYIQVNTIPSIADLDKTITEAAALQLALYRHGLTTDTSKRAEVEANIATSLDKVGKLIDYYNKNDISDTKDQEMTDATKADLAHIRTEIPQFFARSSTGEPSSILALLTDQNSGIGAAVNKLASDLRIQIDYNTKLGSDLRAENKTAFDFSLWGMVIWMSAVLLGVGAFALGIVRGIKISLNGMQSSMVNIKSSLDLTRAAPVDRMDEIGQTAVAFNSLLDHVRAAIATVIGTTDSVRTAAREIYAGNTDLSARTEEQAASLEETAASMTQLTETVRQNADSARQANMLATNATDMADAGNSAVQGMVSTIGQISASSSKISEITGVIEGIAFQTNILALNAAVEAARAGEQGRGFAVVASEVRNLAQRSAAAAKEIKELIGSSVAMIQGGVQQASEVGTTMGHVKHAIKQVSDIVGEIAAASEEQSRGIEQVNQTVGQMDEVTQQNAALVEQAAAAAQSLEEQAKMLTEAVSVFKVADAGQSRLRTAIPRSKPHHPAAAIHATRRAESQKPGGETTSTEKPAAIAVNVVKADWETF</sequence>
<dbReference type="SUPFAM" id="SSF58104">
    <property type="entry name" value="Methyl-accepting chemotaxis protein (MCP) signaling domain"/>
    <property type="match status" value="1"/>
</dbReference>
<name>A0A3R7E0V7_9BURK</name>
<dbReference type="InterPro" id="IPR024478">
    <property type="entry name" value="HlyB_4HB_MCP"/>
</dbReference>
<evidence type="ECO:0008006" key="11">
    <source>
        <dbReference type="Google" id="ProtNLM"/>
    </source>
</evidence>
<dbReference type="OrthoDB" id="9147953at2"/>
<keyword evidence="6" id="KW-0472">Membrane</keyword>
<dbReference type="InterPro" id="IPR051310">
    <property type="entry name" value="MCP_chemotaxis"/>
</dbReference>
<dbReference type="GO" id="GO:0007165">
    <property type="term" value="P:signal transduction"/>
    <property type="evidence" value="ECO:0007669"/>
    <property type="project" value="UniProtKB-KW"/>
</dbReference>
<comment type="caution">
    <text evidence="9">The sequence shown here is derived from an EMBL/GenBank/DDBJ whole genome shotgun (WGS) entry which is preliminary data.</text>
</comment>
<dbReference type="InterPro" id="IPR004090">
    <property type="entry name" value="Chemotax_Me-accpt_rcpt"/>
</dbReference>
<dbReference type="Pfam" id="PF00015">
    <property type="entry name" value="MCPsignal"/>
    <property type="match status" value="1"/>
</dbReference>
<evidence type="ECO:0000256" key="6">
    <source>
        <dbReference type="SAM" id="Phobius"/>
    </source>
</evidence>
<dbReference type="InterPro" id="IPR003660">
    <property type="entry name" value="HAMP_dom"/>
</dbReference>
<keyword evidence="4" id="KW-0807">Transducer</keyword>
<dbReference type="CDD" id="cd11386">
    <property type="entry name" value="MCP_signal"/>
    <property type="match status" value="1"/>
</dbReference>
<feature type="domain" description="Methyl-accepting transducer" evidence="7">
    <location>
        <begin position="269"/>
        <end position="498"/>
    </location>
</feature>
<feature type="region of interest" description="Disordered" evidence="5">
    <location>
        <begin position="524"/>
        <end position="558"/>
    </location>
</feature>
<dbReference type="Proteomes" id="UP000283709">
    <property type="component" value="Unassembled WGS sequence"/>
</dbReference>
<dbReference type="Pfam" id="PF12729">
    <property type="entry name" value="4HB_MCP_1"/>
    <property type="match status" value="1"/>
</dbReference>
<dbReference type="SMART" id="SM00304">
    <property type="entry name" value="HAMP"/>
    <property type="match status" value="1"/>
</dbReference>
<organism evidence="9 10">
    <name type="scientific">Paraburkholderia fungorum</name>
    <dbReference type="NCBI Taxonomy" id="134537"/>
    <lineage>
        <taxon>Bacteria</taxon>
        <taxon>Pseudomonadati</taxon>
        <taxon>Pseudomonadota</taxon>
        <taxon>Betaproteobacteria</taxon>
        <taxon>Burkholderiales</taxon>
        <taxon>Burkholderiaceae</taxon>
        <taxon>Paraburkholderia</taxon>
    </lineage>
</organism>
<dbReference type="Gene3D" id="1.10.287.950">
    <property type="entry name" value="Methyl-accepting chemotaxis protein"/>
    <property type="match status" value="1"/>
</dbReference>
<dbReference type="AlphaFoldDB" id="A0A3R7E0V7"/>
<protein>
    <recommendedName>
        <fullName evidence="11">Methyl-accepting chemotaxis protein</fullName>
    </recommendedName>
</protein>
<dbReference type="EMBL" id="MCAS01000061">
    <property type="protein sequence ID" value="RKF32946.1"/>
    <property type="molecule type" value="Genomic_DNA"/>
</dbReference>
<evidence type="ECO:0000256" key="4">
    <source>
        <dbReference type="PROSITE-ProRule" id="PRU00284"/>
    </source>
</evidence>